<reference evidence="1 2" key="1">
    <citation type="submission" date="2016-03" db="EMBL/GenBank/DDBJ databases">
        <title>Photobacterium proteolyticum sp. nov. a protease producing bacterium isolated from ocean sediments of Laizhou Bay.</title>
        <authorList>
            <person name="Li Y."/>
        </authorList>
    </citation>
    <scope>NUCLEOTIDE SEQUENCE [LARGE SCALE GENOMIC DNA]</scope>
    <source>
        <strain evidence="1 2">R-40508</strain>
    </source>
</reference>
<evidence type="ECO:0000313" key="1">
    <source>
        <dbReference type="EMBL" id="OAN11579.1"/>
    </source>
</evidence>
<dbReference type="OrthoDB" id="5809325at2"/>
<sequence>MTAKTLRERLPIGDPRNKVEFLADELEKNTDEFRKLLARLGGVRSWVNNGAFLDYVSDKGVQSEYEGNQLDNTIVGSSTQNGCAIGDGWAFEQSPKNDPNGLSGAFSVRRHLYYHGFSKSIPFECQSLWCTAHNVKGSLYQVIPLPRVKSEYKARVYFSADEGTTLSIGFRFENYGSLQSATCVNTVTTTKSIYDNDSDSPHFSAFDVQTLESEAVSITPSGDNVVVFVEIDPKADMKHVNVHGIELIRSDKHPTWEPESVKHQHDMRGYQRFVDGLDYLCRELNPAEPNVFTFTNRIKGLVLPCVRSFDKHYSMTSFRIGPKTTFDTEGIKLLSVDGDTIKLFIPDNIIAEFGEARFLNVYLNWSAMPLRLGFYQ</sequence>
<dbReference type="AlphaFoldDB" id="A0A178K2N8"/>
<protein>
    <submittedName>
        <fullName evidence="1">Uncharacterized protein</fullName>
    </submittedName>
</protein>
<dbReference type="STRING" id="858640.A3K86_21915"/>
<accession>A0A178K2N8</accession>
<organism evidence="1 2">
    <name type="scientific">Photobacterium jeanii</name>
    <dbReference type="NCBI Taxonomy" id="858640"/>
    <lineage>
        <taxon>Bacteria</taxon>
        <taxon>Pseudomonadati</taxon>
        <taxon>Pseudomonadota</taxon>
        <taxon>Gammaproteobacteria</taxon>
        <taxon>Vibrionales</taxon>
        <taxon>Vibrionaceae</taxon>
        <taxon>Photobacterium</taxon>
    </lineage>
</organism>
<dbReference type="EMBL" id="LVHF01000033">
    <property type="protein sequence ID" value="OAN11579.1"/>
    <property type="molecule type" value="Genomic_DNA"/>
</dbReference>
<keyword evidence="2" id="KW-1185">Reference proteome</keyword>
<comment type="caution">
    <text evidence="1">The sequence shown here is derived from an EMBL/GenBank/DDBJ whole genome shotgun (WGS) entry which is preliminary data.</text>
</comment>
<dbReference type="RefSeq" id="WP_068336662.1">
    <property type="nucleotide sequence ID" value="NZ_LVHF01000033.1"/>
</dbReference>
<dbReference type="Proteomes" id="UP000078503">
    <property type="component" value="Unassembled WGS sequence"/>
</dbReference>
<gene>
    <name evidence="1" type="ORF">A3K86_21915</name>
</gene>
<name>A0A178K2N8_9GAMM</name>
<proteinExistence type="predicted"/>
<evidence type="ECO:0000313" key="2">
    <source>
        <dbReference type="Proteomes" id="UP000078503"/>
    </source>
</evidence>